<evidence type="ECO:0000313" key="12">
    <source>
        <dbReference type="EMBL" id="MBB4806578.1"/>
    </source>
</evidence>
<feature type="domain" description="TonB-dependent receptor plug" evidence="11">
    <location>
        <begin position="51"/>
        <end position="160"/>
    </location>
</feature>
<comment type="caution">
    <text evidence="12">The sequence shown here is derived from an EMBL/GenBank/DDBJ whole genome shotgun (WGS) entry which is preliminary data.</text>
</comment>
<sequence length="921" mass="101852">MNVKLRMLSAGVLFFIGGQLVTAQKTKPKKDTIKDIEEVVIVNLGYTKMKKENTTSDVASVKAEDIESTPGATVQQALTGKLAGVDISFGSGQPGSSNFRVDIRGTNTINGTTTPLYVLDGVPISSNAFQLLDPNSFEEVGVIKDIATAAQYGASGGAGVVLLTSKKGRARQKALVTYTGQYGVSTRANDKVSLMNSNEWHTFRRSMGLNNIYTNAPYTDQEIAALSTKNTDWKKLIFRNGTFSQHDFAVTGGSDTFNYFTQIGYLNQEGIIRESDYERTSAVINLFAKPSEKFTLQFNNTFAYGDRNTVSSEGAINLNNPVVGMFLAPPSDDPYLPDGQYNTGASHVGGNALQTMNTRIGNRKELKLVSSLTGTYQIFKNLSARQFVGVDHTSYNTETFVDPNTYLGMNGVTGNRGSLGRANNQISSIINNTSLSYKNTFGEKHDLAATALYEYFFKTVRTFGYTGFGLNDLYYNSPAAILVSADFLPTVTGGKTNYHRVAFMGNVNYVYDGKYSFNGSIRRESASNFGTNFKWGTFYGIGGAWLMHKENFMSSIGFINELKPRITYGEAGNQIDIEQISPYQTSQYYGSGSYAGGSTLVPTVPGNDNYKWEVAKELNLGLDFAVWNNRVSGSLSYYTRKTSDLYIDYSLSGTTGFGTIENYNGGEMENKGYEINLNLNVLRTQNTSLSLFGNFSQVKNKITSLGGVTEFEQGTSIIRVGLPYGSHYIVGWAGVDSSNGQPLYYDANGNVTNVYSDSNATANWGSFKPEIFGGFGAEFKYKGFTATANFRYKAKYFRFNNESYFMENPNFAQQYNQSTVMNNMWTTPGQVTDVQSYQFPRQFSSKDIEDASFLRLQEVRLNYHISGNFLGFMNGIDIFAIGNNLYTWTKWTGLDPDDSNNIGSYEYPFSRTITFGCKFNF</sequence>
<proteinExistence type="inferred from homology"/>
<evidence type="ECO:0000256" key="4">
    <source>
        <dbReference type="ARBA" id="ARBA00022692"/>
    </source>
</evidence>
<dbReference type="InterPro" id="IPR036942">
    <property type="entry name" value="Beta-barrel_TonB_sf"/>
</dbReference>
<evidence type="ECO:0000256" key="1">
    <source>
        <dbReference type="ARBA" id="ARBA00004571"/>
    </source>
</evidence>
<dbReference type="RefSeq" id="WP_184188157.1">
    <property type="nucleotide sequence ID" value="NZ_JACHLE010000002.1"/>
</dbReference>
<evidence type="ECO:0000256" key="5">
    <source>
        <dbReference type="ARBA" id="ARBA00023077"/>
    </source>
</evidence>
<comment type="similarity">
    <text evidence="8 9">Belongs to the TonB-dependent receptor family.</text>
</comment>
<dbReference type="GO" id="GO:0009279">
    <property type="term" value="C:cell outer membrane"/>
    <property type="evidence" value="ECO:0007669"/>
    <property type="project" value="UniProtKB-SubCell"/>
</dbReference>
<evidence type="ECO:0000256" key="9">
    <source>
        <dbReference type="RuleBase" id="RU003357"/>
    </source>
</evidence>
<keyword evidence="13" id="KW-1185">Reference proteome</keyword>
<keyword evidence="2 8" id="KW-0813">Transport</keyword>
<protein>
    <submittedName>
        <fullName evidence="12">TonB-linked SusC/RagA family outer membrane protein</fullName>
    </submittedName>
</protein>
<evidence type="ECO:0000259" key="11">
    <source>
        <dbReference type="Pfam" id="PF07715"/>
    </source>
</evidence>
<dbReference type="Gene3D" id="2.40.170.20">
    <property type="entry name" value="TonB-dependent receptor, beta-barrel domain"/>
    <property type="match status" value="1"/>
</dbReference>
<reference evidence="12 13" key="1">
    <citation type="submission" date="2020-08" db="EMBL/GenBank/DDBJ databases">
        <title>Functional genomics of gut bacteria from endangered species of beetles.</title>
        <authorList>
            <person name="Carlos-Shanley C."/>
        </authorList>
    </citation>
    <scope>NUCLEOTIDE SEQUENCE [LARGE SCALE GENOMIC DNA]</scope>
    <source>
        <strain evidence="12 13">S00151</strain>
    </source>
</reference>
<organism evidence="12 13">
    <name type="scientific">Chryseobacterium defluvii</name>
    <dbReference type="NCBI Taxonomy" id="160396"/>
    <lineage>
        <taxon>Bacteria</taxon>
        <taxon>Pseudomonadati</taxon>
        <taxon>Bacteroidota</taxon>
        <taxon>Flavobacteriia</taxon>
        <taxon>Flavobacteriales</taxon>
        <taxon>Weeksellaceae</taxon>
        <taxon>Chryseobacterium group</taxon>
        <taxon>Chryseobacterium</taxon>
    </lineage>
</organism>
<dbReference type="PROSITE" id="PS52016">
    <property type="entry name" value="TONB_DEPENDENT_REC_3"/>
    <property type="match status" value="1"/>
</dbReference>
<gene>
    <name evidence="12" type="ORF">HNP38_001874</name>
</gene>
<evidence type="ECO:0000256" key="2">
    <source>
        <dbReference type="ARBA" id="ARBA00022448"/>
    </source>
</evidence>
<evidence type="ECO:0000256" key="6">
    <source>
        <dbReference type="ARBA" id="ARBA00023136"/>
    </source>
</evidence>
<keyword evidence="5 9" id="KW-0798">TonB box</keyword>
<evidence type="ECO:0000313" key="13">
    <source>
        <dbReference type="Proteomes" id="UP000592180"/>
    </source>
</evidence>
<keyword evidence="7 8" id="KW-0998">Cell outer membrane</keyword>
<dbReference type="InterPro" id="IPR023996">
    <property type="entry name" value="TonB-dep_OMP_SusC/RagA"/>
</dbReference>
<dbReference type="NCBIfam" id="TIGR04056">
    <property type="entry name" value="OMP_RagA_SusC"/>
    <property type="match status" value="1"/>
</dbReference>
<keyword evidence="6 8" id="KW-0472">Membrane</keyword>
<dbReference type="AlphaFoldDB" id="A0A840KEY5"/>
<dbReference type="InterPro" id="IPR012910">
    <property type="entry name" value="Plug_dom"/>
</dbReference>
<dbReference type="Pfam" id="PF07715">
    <property type="entry name" value="Plug"/>
    <property type="match status" value="1"/>
</dbReference>
<dbReference type="InterPro" id="IPR000531">
    <property type="entry name" value="Beta-barrel_TonB"/>
</dbReference>
<dbReference type="Pfam" id="PF00593">
    <property type="entry name" value="TonB_dep_Rec_b-barrel"/>
    <property type="match status" value="1"/>
</dbReference>
<dbReference type="InterPro" id="IPR037066">
    <property type="entry name" value="Plug_dom_sf"/>
</dbReference>
<evidence type="ECO:0000256" key="8">
    <source>
        <dbReference type="PROSITE-ProRule" id="PRU01360"/>
    </source>
</evidence>
<keyword evidence="4 8" id="KW-0812">Transmembrane</keyword>
<name>A0A840KEY5_9FLAO</name>
<evidence type="ECO:0000256" key="7">
    <source>
        <dbReference type="ARBA" id="ARBA00023237"/>
    </source>
</evidence>
<dbReference type="EMBL" id="JACHLE010000002">
    <property type="protein sequence ID" value="MBB4806578.1"/>
    <property type="molecule type" value="Genomic_DNA"/>
</dbReference>
<feature type="domain" description="TonB-dependent receptor-like beta-barrel" evidence="10">
    <location>
        <begin position="332"/>
        <end position="839"/>
    </location>
</feature>
<keyword evidence="3 8" id="KW-1134">Transmembrane beta strand</keyword>
<comment type="subcellular location">
    <subcellularLocation>
        <location evidence="1 8">Cell outer membrane</location>
        <topology evidence="1 8">Multi-pass membrane protein</topology>
    </subcellularLocation>
</comment>
<evidence type="ECO:0000259" key="10">
    <source>
        <dbReference type="Pfam" id="PF00593"/>
    </source>
</evidence>
<accession>A0A840KEY5</accession>
<dbReference type="Gene3D" id="2.170.130.10">
    <property type="entry name" value="TonB-dependent receptor, plug domain"/>
    <property type="match status" value="1"/>
</dbReference>
<evidence type="ECO:0000256" key="3">
    <source>
        <dbReference type="ARBA" id="ARBA00022452"/>
    </source>
</evidence>
<dbReference type="InterPro" id="IPR039426">
    <property type="entry name" value="TonB-dep_rcpt-like"/>
</dbReference>
<dbReference type="Proteomes" id="UP000592180">
    <property type="component" value="Unassembled WGS sequence"/>
</dbReference>
<dbReference type="SUPFAM" id="SSF56935">
    <property type="entry name" value="Porins"/>
    <property type="match status" value="1"/>
</dbReference>